<comment type="caution">
    <text evidence="4">The sequence shown here is derived from an EMBL/GenBank/DDBJ whole genome shotgun (WGS) entry which is preliminary data.</text>
</comment>
<evidence type="ECO:0000256" key="2">
    <source>
        <dbReference type="SAM" id="MobiDB-lite"/>
    </source>
</evidence>
<dbReference type="Proteomes" id="UP000481153">
    <property type="component" value="Unassembled WGS sequence"/>
</dbReference>
<feature type="region of interest" description="Disordered" evidence="2">
    <location>
        <begin position="64"/>
        <end position="84"/>
    </location>
</feature>
<keyword evidence="1" id="KW-0175">Coiled coil</keyword>
<keyword evidence="5" id="KW-1185">Reference proteome</keyword>
<name>A0A6G0WD33_9STRA</name>
<keyword evidence="3" id="KW-0812">Transmembrane</keyword>
<gene>
    <name evidence="4" type="ORF">Ae201684_016545</name>
</gene>
<feature type="region of interest" description="Disordered" evidence="2">
    <location>
        <begin position="531"/>
        <end position="579"/>
    </location>
</feature>
<protein>
    <submittedName>
        <fullName evidence="4">Uncharacterized protein</fullName>
    </submittedName>
</protein>
<organism evidence="4 5">
    <name type="scientific">Aphanomyces euteiches</name>
    <dbReference type="NCBI Taxonomy" id="100861"/>
    <lineage>
        <taxon>Eukaryota</taxon>
        <taxon>Sar</taxon>
        <taxon>Stramenopiles</taxon>
        <taxon>Oomycota</taxon>
        <taxon>Saprolegniomycetes</taxon>
        <taxon>Saprolegniales</taxon>
        <taxon>Verrucalvaceae</taxon>
        <taxon>Aphanomyces</taxon>
    </lineage>
</organism>
<evidence type="ECO:0000313" key="5">
    <source>
        <dbReference type="Proteomes" id="UP000481153"/>
    </source>
</evidence>
<accession>A0A6G0WD33</accession>
<dbReference type="Gene3D" id="1.25.10.10">
    <property type="entry name" value="Leucine-rich Repeat Variant"/>
    <property type="match status" value="1"/>
</dbReference>
<dbReference type="InterPro" id="IPR011989">
    <property type="entry name" value="ARM-like"/>
</dbReference>
<dbReference type="EMBL" id="VJMJ01000258">
    <property type="protein sequence ID" value="KAF0724869.1"/>
    <property type="molecule type" value="Genomic_DNA"/>
</dbReference>
<keyword evidence="3" id="KW-0472">Membrane</keyword>
<feature type="compositionally biased region" description="Polar residues" evidence="2">
    <location>
        <begin position="548"/>
        <end position="566"/>
    </location>
</feature>
<evidence type="ECO:0000313" key="4">
    <source>
        <dbReference type="EMBL" id="KAF0724869.1"/>
    </source>
</evidence>
<feature type="compositionally biased region" description="Basic and acidic residues" evidence="2">
    <location>
        <begin position="609"/>
        <end position="627"/>
    </location>
</feature>
<feature type="coiled-coil region" evidence="1">
    <location>
        <begin position="89"/>
        <end position="116"/>
    </location>
</feature>
<evidence type="ECO:0000256" key="3">
    <source>
        <dbReference type="SAM" id="Phobius"/>
    </source>
</evidence>
<evidence type="ECO:0000256" key="1">
    <source>
        <dbReference type="SAM" id="Coils"/>
    </source>
</evidence>
<sequence>MNQQTFYIIQQSNPQDQSMTWIFLALALCIALLCMQINGTVTINIKWNPIHTLTQIANNGGNVVPSLNEESTPPTTEKEDKPSKLLSRIQELERALDAARENNDALEAQRQSLQRICHVLVQQEEMINNGTHEINETFDTIPGDYDKLSLETTDKVSSMPSCSPVHGLPVKTDMVSLAEATLSPFHPKKEDQDLPPSQDKTNNHSSLDQSNMELLSTQHESHVELGNKSPEIHADTFCVTRGDAEAATLIQDVPAEMAGQMLSTDVETAHVDMFDDLEYAESPVAREFTSYSEQTDVPSSMLHTPTAGCLVYQDPLHVYDVDLNVDSVLVQIEKCLLVVVEKPMDWKSHLTELKYLEHMLEDVPLADSIDLVVDHLLLLAEHVRTLISSIESVVVKKACEFVESLARLFGARVAEFMNVVLIALVRTARGNIKSYSQPGEQCLEVVSTIARYDMHLVLDCYETTRADEIKLLALKQLAHILSSWTIDEFGVSYQRLEHFVVAAVEDAKTEEALGVARQVLFAFYEISDRSSNACSDTSEDARPVFPSSPRSAMKISSKTQSSTTWMNEGDTRLQDEPPSENINQACMMRDGLEFSSHAKADSIPAQEMHLQEHNERQKSYEQDDKAPYRKFLKLLGRSQASQQERRRRKEGPLDM</sequence>
<reference evidence="4 5" key="1">
    <citation type="submission" date="2019-07" db="EMBL/GenBank/DDBJ databases">
        <title>Genomics analysis of Aphanomyces spp. identifies a new class of oomycete effector associated with host adaptation.</title>
        <authorList>
            <person name="Gaulin E."/>
        </authorList>
    </citation>
    <scope>NUCLEOTIDE SEQUENCE [LARGE SCALE GENOMIC DNA]</scope>
    <source>
        <strain evidence="4 5">ATCC 201684</strain>
    </source>
</reference>
<dbReference type="AlphaFoldDB" id="A0A6G0WD33"/>
<keyword evidence="3" id="KW-1133">Transmembrane helix</keyword>
<feature type="region of interest" description="Disordered" evidence="2">
    <location>
        <begin position="186"/>
        <end position="207"/>
    </location>
</feature>
<proteinExistence type="predicted"/>
<feature type="compositionally biased region" description="Polar residues" evidence="2">
    <location>
        <begin position="198"/>
        <end position="207"/>
    </location>
</feature>
<feature type="region of interest" description="Disordered" evidence="2">
    <location>
        <begin position="605"/>
        <end position="655"/>
    </location>
</feature>
<dbReference type="VEuPathDB" id="FungiDB:AeMF1_017264"/>
<feature type="transmembrane region" description="Helical" evidence="3">
    <location>
        <begin position="21"/>
        <end position="39"/>
    </location>
</feature>